<dbReference type="Proteomes" id="UP000637061">
    <property type="component" value="Unassembled WGS sequence"/>
</dbReference>
<accession>A0A8I1EBR1</accession>
<proteinExistence type="predicted"/>
<dbReference type="CDD" id="cd16387">
    <property type="entry name" value="ParB_N_Srx"/>
    <property type="match status" value="1"/>
</dbReference>
<dbReference type="EMBL" id="JAEHTE010000001">
    <property type="protein sequence ID" value="MBI6882364.1"/>
    <property type="molecule type" value="Genomic_DNA"/>
</dbReference>
<dbReference type="InterPro" id="IPR036086">
    <property type="entry name" value="ParB/Sulfiredoxin_sf"/>
</dbReference>
<sequence length="126" mass="14087">MDIDVLDKLAFGYNDGDVVEIDPSLLVIKYPCDLENPEYCFQKGGMDWVRSVSLDEPIDVSIGDDGRMYLEDGHHRCFAASKLGKKLQAKVEIKGNPLRIILARQEASEVKKSRPPRKPEDSSPAP</sequence>
<feature type="region of interest" description="Disordered" evidence="1">
    <location>
        <begin position="106"/>
        <end position="126"/>
    </location>
</feature>
<protein>
    <recommendedName>
        <fullName evidence="4">ParB/Sulfiredoxin domain-containing protein</fullName>
    </recommendedName>
</protein>
<name>A0A8I1EBR1_PSEPU</name>
<evidence type="ECO:0008006" key="4">
    <source>
        <dbReference type="Google" id="ProtNLM"/>
    </source>
</evidence>
<dbReference type="SUPFAM" id="SSF110849">
    <property type="entry name" value="ParB/Sulfiredoxin"/>
    <property type="match status" value="1"/>
</dbReference>
<gene>
    <name evidence="2" type="ORF">JEU22_00270</name>
</gene>
<organism evidence="2 3">
    <name type="scientific">Pseudomonas putida</name>
    <name type="common">Arthrobacter siderocapsulatus</name>
    <dbReference type="NCBI Taxonomy" id="303"/>
    <lineage>
        <taxon>Bacteria</taxon>
        <taxon>Pseudomonadati</taxon>
        <taxon>Pseudomonadota</taxon>
        <taxon>Gammaproteobacteria</taxon>
        <taxon>Pseudomonadales</taxon>
        <taxon>Pseudomonadaceae</taxon>
        <taxon>Pseudomonas</taxon>
    </lineage>
</organism>
<evidence type="ECO:0000313" key="2">
    <source>
        <dbReference type="EMBL" id="MBI6882364.1"/>
    </source>
</evidence>
<evidence type="ECO:0000256" key="1">
    <source>
        <dbReference type="SAM" id="MobiDB-lite"/>
    </source>
</evidence>
<reference evidence="2" key="1">
    <citation type="submission" date="2020-12" db="EMBL/GenBank/DDBJ databases">
        <title>Enhanced detection system for hospital associated transmission using whole genome sequencing surveillance.</title>
        <authorList>
            <person name="Harrison L.H."/>
            <person name="Van Tyne D."/>
            <person name="Marsh J.W."/>
            <person name="Griffith M.P."/>
            <person name="Snyder D.J."/>
            <person name="Cooper V.S."/>
            <person name="Mustapha M."/>
        </authorList>
    </citation>
    <scope>NUCLEOTIDE SEQUENCE</scope>
    <source>
        <strain evidence="2">PSB00042</strain>
    </source>
</reference>
<comment type="caution">
    <text evidence="2">The sequence shown here is derived from an EMBL/GenBank/DDBJ whole genome shotgun (WGS) entry which is preliminary data.</text>
</comment>
<dbReference type="AlphaFoldDB" id="A0A8I1EBR1"/>
<evidence type="ECO:0000313" key="3">
    <source>
        <dbReference type="Proteomes" id="UP000637061"/>
    </source>
</evidence>